<feature type="compositionally biased region" description="Basic and acidic residues" evidence="6">
    <location>
        <begin position="1661"/>
        <end position="1671"/>
    </location>
</feature>
<evidence type="ECO:0000256" key="1">
    <source>
        <dbReference type="ARBA" id="ARBA00004635"/>
    </source>
</evidence>
<feature type="region of interest" description="Disordered" evidence="6">
    <location>
        <begin position="875"/>
        <end position="903"/>
    </location>
</feature>
<dbReference type="InterPro" id="IPR001573">
    <property type="entry name" value="AKAP_WSK"/>
</dbReference>
<feature type="region of interest" description="Disordered" evidence="6">
    <location>
        <begin position="1488"/>
        <end position="1507"/>
    </location>
</feature>
<dbReference type="Pfam" id="PF03832">
    <property type="entry name" value="WSK"/>
    <property type="match status" value="3"/>
</dbReference>
<feature type="domain" description="A kinase-anchoring proteins AKAP-5 and AKAP-12 calmodulin (CaM)-binding" evidence="7">
    <location>
        <begin position="726"/>
        <end position="746"/>
    </location>
</feature>
<comment type="subcellular location">
    <subcellularLocation>
        <location evidence="1">Membrane</location>
        <topology evidence="1">Lipid-anchor</topology>
    </subcellularLocation>
</comment>
<dbReference type="GO" id="GO:0007165">
    <property type="term" value="P:signal transduction"/>
    <property type="evidence" value="ECO:0007669"/>
    <property type="project" value="TreeGrafter"/>
</dbReference>
<feature type="compositionally biased region" description="Basic and acidic residues" evidence="6">
    <location>
        <begin position="1496"/>
        <end position="1505"/>
    </location>
</feature>
<protein>
    <submittedName>
        <fullName evidence="8">A-kinase anchoring protein 12</fullName>
    </submittedName>
</protein>
<name>A0A7N4PDR4_SARHA</name>
<feature type="region of interest" description="Disordered" evidence="6">
    <location>
        <begin position="494"/>
        <end position="577"/>
    </location>
</feature>
<feature type="region of interest" description="Disordered" evidence="6">
    <location>
        <begin position="784"/>
        <end position="812"/>
    </location>
</feature>
<feature type="region of interest" description="Disordered" evidence="6">
    <location>
        <begin position="589"/>
        <end position="642"/>
    </location>
</feature>
<sequence>MGAGSSTVTAQPGSPQDAPEPGAAGAPALAEQENSSPSSEAAATAAAAALEPPVDHDTSAAPASPKLLQKNGQINNINGITEGQTGDTQEQQEAIVLDVGQRDSENMIEKDELDNTLVARSASSVQDVQGTVHEIIEQMPLSEDNIEELEQPTESHSNDVGFKKVFKFVGFKFTVKKDKNDKSDPVELLTVKKDEYDDGEANGADDYQDSGSENEALSKEIESTQLVGTDEESQKESADPEEGKNSDEEKQEKVGNKSSESESISSFKKFFSLGWAGWRKKTSYKKSKEDEPDTSEKKKEQEVGKGDIVEIYEGKKKDTAEQSTEHLPHHEIIESTQDSSVSENEKVHRSPEDQVQGQILSEEKAAPLATEVFDEKVETVAEVHVSTVKEQEQRENQSDEVEHVVGSFVLAAIETNADLKKAEVTEKLVKTKEVVCASGDDYVKLAEPSPEVSVLCQQHEGITNEVEILSSQERGRLQGSPLKKLFIGTGLKKLSGKKHKGKRGDDEMKPDESGELTQVSEDSPETPEEQKGESSASSPEELAEVTSVEKGIVEVPQEVEIEEEGAVSDGEKKREGVTPWASFKKMVTPKKRIRRLSESDKEDEIEKVKSATLSSTESAVSDNQEEMKGHGEDQKIEEPKRKVDTSVSWEALICVGSSKKRARKSSSSDEEGVSKVVNGDFQKTEDAGKSKESGTEITHMNSHEVDQGQINSSPELAGSPVEGEGVSTWVSFKRLVTPRKKSKSKMEERNEESVTISGIEHSLSEIEPVKEESWVSIKKFIPGRRKKRLDGKQEQIPAEEDQTGVNEDDSDIPAVVPLSEYDAAEQEKIEAQRVKNIKAEKTSLHEEKSDQVEGPKTGETIEGVSVTVVEGERAVTSIEERSPSWISTKITEPVEEASDQPKQQTEMFEKEVLVEIPVAKTLPDIKDTSSDMIVSELELTSEAVTVPEEATEITEASCAEETTEMVSAVSQLTDSPDTTEEATPVQEVDTPDLESLKQQTQEIIQAVIEKVKQSEESEAITETIVSGDTFSTVQSLETKIPEKVNEKKSEQSGDHQRISLEIGEAAGLDNTKVMHAEVQEEVQGTKTEDKTINDGQQEIIEQTPSKTLHKFNEVERSLEVKECRTYNDFTTYHIESTGTETSQIPMKRKTPVEINIDGGTLLVHFEDISIKQQEGSDGDSAPALGSEIVETTMVTVSSDKPPESPGFQASQGNKEQSKVEEKQIVTQTLQNISGTEVVPDSGSIVDQEMKDTNITKEPISLDVEVMELPDQTKIHQVELKDEKVTEEEIGLQNRISSHSASVKEEVLIQEETLSSEILKMQSSKTQKASLPLTAAAIVEEAIAEAVKLSETSVQTLDSVNVQLITEKIPSESLKDSDIAWKDQEVLMEKQSLAESVLQEKAETVVVSATTETIKSSGFIKRPQEGSQKLSDAASVEVVSQVVEPPLSQVELGKDEDTLNIKTQNTIMQTAVDQLGNDKDLSTQTSALNAEGQAQIRKSEENVSERDENELIAQREIKYFTTEHLGPAAFEQTSETLIFDIYKDASFSESFENIVAVEVQTSEEAIETKTGPEIDSAMSGEVSDKLKYVPKRETEDDIVVEYSDDPKLVPRESYDIDLCRESLDSNGLKLKETVQGLECQERLVVQIEKEIYNQSVEDIKTQTKEEVHKNDEPCESPPKSALKKS</sequence>
<feature type="domain" description="A kinase-anchoring proteins AKAP-5 and AKAP-12 calmodulin (CaM)-binding" evidence="7">
    <location>
        <begin position="771"/>
        <end position="791"/>
    </location>
</feature>
<dbReference type="PANTHER" id="PTHR23209">
    <property type="entry name" value="A-KINASE ANCHOR PROTEIN 12"/>
    <property type="match status" value="1"/>
</dbReference>
<feature type="compositionally biased region" description="Basic and acidic residues" evidence="6">
    <location>
        <begin position="286"/>
        <end position="333"/>
    </location>
</feature>
<evidence type="ECO:0000256" key="4">
    <source>
        <dbReference type="ARBA" id="ARBA00023136"/>
    </source>
</evidence>
<feature type="compositionally biased region" description="Basic and acidic residues" evidence="6">
    <location>
        <begin position="343"/>
        <end position="352"/>
    </location>
</feature>
<dbReference type="GO" id="GO:0090036">
    <property type="term" value="P:regulation of protein kinase C signaling"/>
    <property type="evidence" value="ECO:0007669"/>
    <property type="project" value="InterPro"/>
</dbReference>
<feature type="compositionally biased region" description="Low complexity" evidence="6">
    <location>
        <begin position="19"/>
        <end position="51"/>
    </location>
</feature>
<dbReference type="PANTHER" id="PTHR23209:SF4">
    <property type="entry name" value="A-KINASE ANCHOR PROTEIN 12"/>
    <property type="match status" value="1"/>
</dbReference>
<evidence type="ECO:0000256" key="5">
    <source>
        <dbReference type="ARBA" id="ARBA00023288"/>
    </source>
</evidence>
<keyword evidence="4" id="KW-0472">Membrane</keyword>
<evidence type="ECO:0000256" key="3">
    <source>
        <dbReference type="ARBA" id="ARBA00022860"/>
    </source>
</evidence>
<dbReference type="InParanoid" id="A0A7N4PDR4"/>
<dbReference type="Ensembl" id="ENSSHAT00000028800.1">
    <property type="protein sequence ID" value="ENSSHAP00000035523.1"/>
    <property type="gene ID" value="ENSSHAG00000012930.2"/>
</dbReference>
<feature type="compositionally biased region" description="Basic and acidic residues" evidence="6">
    <location>
        <begin position="184"/>
        <end position="195"/>
    </location>
</feature>
<dbReference type="KEGG" id="shr:100914212"/>
<feature type="region of interest" description="Disordered" evidence="6">
    <location>
        <begin position="657"/>
        <end position="723"/>
    </location>
</feature>
<reference evidence="8" key="2">
    <citation type="submission" date="2025-08" db="UniProtKB">
        <authorList>
            <consortium name="Ensembl"/>
        </authorList>
    </citation>
    <scope>IDENTIFICATION</scope>
</reference>
<gene>
    <name evidence="8" type="primary">AKAP12</name>
</gene>
<feature type="region of interest" description="Disordered" evidence="6">
    <location>
        <begin position="1196"/>
        <end position="1218"/>
    </location>
</feature>
<dbReference type="CTD" id="9590"/>
<feature type="region of interest" description="Disordered" evidence="6">
    <location>
        <begin position="967"/>
        <end position="988"/>
    </location>
</feature>
<feature type="region of interest" description="Disordered" evidence="6">
    <location>
        <begin position="1"/>
        <end position="92"/>
    </location>
</feature>
<proteinExistence type="predicted"/>
<evidence type="ECO:0000256" key="2">
    <source>
        <dbReference type="ARBA" id="ARBA00022553"/>
    </source>
</evidence>
<dbReference type="Proteomes" id="UP000007648">
    <property type="component" value="Unassembled WGS sequence"/>
</dbReference>
<dbReference type="InterPro" id="IPR028540">
    <property type="entry name" value="AKAP12"/>
</dbReference>
<feature type="compositionally biased region" description="Polar residues" evidence="6">
    <location>
        <begin position="611"/>
        <end position="622"/>
    </location>
</feature>
<dbReference type="RefSeq" id="XP_023359038.1">
    <property type="nucleotide sequence ID" value="XM_023503270.2"/>
</dbReference>
<evidence type="ECO:0000313" key="8">
    <source>
        <dbReference type="Ensembl" id="ENSSHAP00000035523.1"/>
    </source>
</evidence>
<dbReference type="GO" id="GO:0051018">
    <property type="term" value="F:protein kinase A binding"/>
    <property type="evidence" value="ECO:0007669"/>
    <property type="project" value="InterPro"/>
</dbReference>
<feature type="domain" description="A kinase-anchoring proteins AKAP-5 and AKAP-12 calmodulin (CaM)-binding" evidence="7">
    <location>
        <begin position="577"/>
        <end position="597"/>
    </location>
</feature>
<dbReference type="GeneID" id="100914212"/>
<feature type="compositionally biased region" description="Basic and acidic residues" evidence="6">
    <location>
        <begin position="595"/>
        <end position="609"/>
    </location>
</feature>
<feature type="compositionally biased region" description="Polar residues" evidence="6">
    <location>
        <begin position="967"/>
        <end position="976"/>
    </location>
</feature>
<keyword evidence="3" id="KW-0112">Calmodulin-binding</keyword>
<reference evidence="8 9" key="1">
    <citation type="journal article" date="2011" name="Proc. Natl. Acad. Sci. U.S.A.">
        <title>Genetic diversity and population structure of the endangered marsupial Sarcophilus harrisii (Tasmanian devil).</title>
        <authorList>
            <person name="Miller W."/>
            <person name="Hayes V.M."/>
            <person name="Ratan A."/>
            <person name="Petersen D.C."/>
            <person name="Wittekindt N.E."/>
            <person name="Miller J."/>
            <person name="Walenz B."/>
            <person name="Knight J."/>
            <person name="Qi J."/>
            <person name="Zhao F."/>
            <person name="Wang Q."/>
            <person name="Bedoya-Reina O.C."/>
            <person name="Katiyar N."/>
            <person name="Tomsho L.P."/>
            <person name="Kasson L.M."/>
            <person name="Hardie R.A."/>
            <person name="Woodbridge P."/>
            <person name="Tindall E.A."/>
            <person name="Bertelsen M.F."/>
            <person name="Dixon D."/>
            <person name="Pyecroft S."/>
            <person name="Helgen K.M."/>
            <person name="Lesk A.M."/>
            <person name="Pringle T.H."/>
            <person name="Patterson N."/>
            <person name="Zhang Y."/>
            <person name="Kreiss A."/>
            <person name="Woods G.M."/>
            <person name="Jones M.E."/>
            <person name="Schuster S.C."/>
        </authorList>
    </citation>
    <scope>NUCLEOTIDE SEQUENCE [LARGE SCALE GENOMIC DNA]</scope>
</reference>
<feature type="compositionally biased region" description="Basic and acidic residues" evidence="6">
    <location>
        <begin position="503"/>
        <end position="512"/>
    </location>
</feature>
<evidence type="ECO:0000259" key="7">
    <source>
        <dbReference type="PROSITE" id="PS51893"/>
    </source>
</evidence>
<dbReference type="GO" id="GO:0005516">
    <property type="term" value="F:calmodulin binding"/>
    <property type="evidence" value="ECO:0007669"/>
    <property type="project" value="UniProtKB-KW"/>
</dbReference>
<dbReference type="GO" id="GO:0005737">
    <property type="term" value="C:cytoplasm"/>
    <property type="evidence" value="ECO:0007669"/>
    <property type="project" value="TreeGrafter"/>
</dbReference>
<dbReference type="GeneTree" id="ENSGT00730000111244"/>
<feature type="compositionally biased region" description="Basic and acidic residues" evidence="6">
    <location>
        <begin position="625"/>
        <end position="642"/>
    </location>
</feature>
<feature type="compositionally biased region" description="Basic and acidic residues" evidence="6">
    <location>
        <begin position="232"/>
        <end position="255"/>
    </location>
</feature>
<keyword evidence="9" id="KW-1185">Reference proteome</keyword>
<dbReference type="PROSITE" id="PS51893">
    <property type="entry name" value="AKAP_CAM_BD"/>
    <property type="match status" value="3"/>
</dbReference>
<dbReference type="GO" id="GO:0010739">
    <property type="term" value="P:positive regulation of protein kinase A signaling"/>
    <property type="evidence" value="ECO:0007669"/>
    <property type="project" value="InterPro"/>
</dbReference>
<reference evidence="8" key="3">
    <citation type="submission" date="2025-09" db="UniProtKB">
        <authorList>
            <consortium name="Ensembl"/>
        </authorList>
    </citation>
    <scope>IDENTIFICATION</scope>
</reference>
<keyword evidence="5" id="KW-0449">Lipoprotein</keyword>
<feature type="region of interest" description="Disordered" evidence="6">
    <location>
        <begin position="839"/>
        <end position="863"/>
    </location>
</feature>
<feature type="compositionally biased region" description="Acidic residues" evidence="6">
    <location>
        <begin position="797"/>
        <end position="811"/>
    </location>
</feature>
<dbReference type="GO" id="GO:0016020">
    <property type="term" value="C:membrane"/>
    <property type="evidence" value="ECO:0007669"/>
    <property type="project" value="UniProtKB-SubCell"/>
</dbReference>
<feature type="compositionally biased region" description="Basic and acidic residues" evidence="6">
    <location>
        <begin position="839"/>
        <end position="853"/>
    </location>
</feature>
<feature type="compositionally biased region" description="Polar residues" evidence="6">
    <location>
        <begin position="1"/>
        <end position="14"/>
    </location>
</feature>
<evidence type="ECO:0000313" key="9">
    <source>
        <dbReference type="Proteomes" id="UP000007648"/>
    </source>
</evidence>
<dbReference type="FunCoup" id="A0A7N4PDR4">
    <property type="interactions" value="945"/>
</dbReference>
<feature type="region of interest" description="Disordered" evidence="6">
    <location>
        <begin position="737"/>
        <end position="756"/>
    </location>
</feature>
<feature type="compositionally biased region" description="Low complexity" evidence="6">
    <location>
        <begin position="71"/>
        <end position="92"/>
    </location>
</feature>
<accession>A0A7N4PDR4</accession>
<keyword evidence="2" id="KW-0597">Phosphoprotein</keyword>
<feature type="region of interest" description="Disordered" evidence="6">
    <location>
        <begin position="1661"/>
        <end position="1684"/>
    </location>
</feature>
<feature type="compositionally biased region" description="Acidic residues" evidence="6">
    <location>
        <begin position="557"/>
        <end position="566"/>
    </location>
</feature>
<organism evidence="8 9">
    <name type="scientific">Sarcophilus harrisii</name>
    <name type="common">Tasmanian devil</name>
    <name type="synonym">Sarcophilus laniarius</name>
    <dbReference type="NCBI Taxonomy" id="9305"/>
    <lineage>
        <taxon>Eukaryota</taxon>
        <taxon>Metazoa</taxon>
        <taxon>Chordata</taxon>
        <taxon>Craniata</taxon>
        <taxon>Vertebrata</taxon>
        <taxon>Euteleostomi</taxon>
        <taxon>Mammalia</taxon>
        <taxon>Metatheria</taxon>
        <taxon>Dasyuromorphia</taxon>
        <taxon>Dasyuridae</taxon>
        <taxon>Sarcophilus</taxon>
    </lineage>
</organism>
<evidence type="ECO:0000256" key="6">
    <source>
        <dbReference type="SAM" id="MobiDB-lite"/>
    </source>
</evidence>
<feature type="region of interest" description="Disordered" evidence="6">
    <location>
        <begin position="281"/>
        <end position="363"/>
    </location>
</feature>
<feature type="region of interest" description="Disordered" evidence="6">
    <location>
        <begin position="184"/>
        <end position="265"/>
    </location>
</feature>
<dbReference type="OrthoDB" id="8931760at2759"/>
<feature type="compositionally biased region" description="Basic and acidic residues" evidence="6">
    <location>
        <begin position="682"/>
        <end position="694"/>
    </location>
</feature>